<organism evidence="2 3">
    <name type="scientific">Pedobacter antarcticus 4BY</name>
    <dbReference type="NCBI Taxonomy" id="1358423"/>
    <lineage>
        <taxon>Bacteria</taxon>
        <taxon>Pseudomonadati</taxon>
        <taxon>Bacteroidota</taxon>
        <taxon>Sphingobacteriia</taxon>
        <taxon>Sphingobacteriales</taxon>
        <taxon>Sphingobacteriaceae</taxon>
        <taxon>Pedobacter</taxon>
    </lineage>
</organism>
<dbReference type="RefSeq" id="WP_037438283.1">
    <property type="nucleotide sequence ID" value="NZ_JNFF01000019.1"/>
</dbReference>
<comment type="caution">
    <text evidence="2">The sequence shown here is derived from an EMBL/GenBank/DDBJ whole genome shotgun (WGS) entry which is preliminary data.</text>
</comment>
<evidence type="ECO:0000313" key="2">
    <source>
        <dbReference type="EMBL" id="KEQ31192.1"/>
    </source>
</evidence>
<name>A0A081PKG9_9SPHI</name>
<reference evidence="2 3" key="1">
    <citation type="journal article" date="1992" name="Int. J. Syst. Bacteriol.">
        <title>Sphingobacterium antarcticus sp. nov. a Psychrotrophic Bacterium from the Soils of Schirmacher Oasis, Antarctica.</title>
        <authorList>
            <person name="Shivaji S."/>
            <person name="Ray M.K."/>
            <person name="Rao N.S."/>
            <person name="Saiserr L."/>
            <person name="Jagannadham M.V."/>
            <person name="Kumar G.S."/>
            <person name="Reddy G."/>
            <person name="Bhargava P.M."/>
        </authorList>
    </citation>
    <scope>NUCLEOTIDE SEQUENCE [LARGE SCALE GENOMIC DNA]</scope>
    <source>
        <strain evidence="2 3">4BY</strain>
    </source>
</reference>
<protein>
    <submittedName>
        <fullName evidence="2">Uncharacterized protein</fullName>
    </submittedName>
</protein>
<dbReference type="EMBL" id="JNFF01000019">
    <property type="protein sequence ID" value="KEQ31192.1"/>
    <property type="molecule type" value="Genomic_DNA"/>
</dbReference>
<evidence type="ECO:0000256" key="1">
    <source>
        <dbReference type="SAM" id="MobiDB-lite"/>
    </source>
</evidence>
<dbReference type="AlphaFoldDB" id="A0A081PKG9"/>
<accession>A0A081PKG9</accession>
<gene>
    <name evidence="2" type="ORF">N180_02790</name>
</gene>
<sequence length="217" mass="23173">MYEKILAQLMAKNPGVSKAVLGLIATKMVAKVTEEDQIEGAITDFESNSLVSIADYASLVQKDGDKRVADALKKAKKDAGIVEPDEDPEKGKGGGQPDIAKLIADGIAAAMKPMTDMLGTTKVKETKEGLRSALKLKNIPEDWADDVHIGDDFDTEGTITRLETKWNNAKQVAINSAVGDGSVRLGNVNGATKIEDSIKEFGKTVTPKESGFNIVEV</sequence>
<keyword evidence="3" id="KW-1185">Reference proteome</keyword>
<feature type="region of interest" description="Disordered" evidence="1">
    <location>
        <begin position="77"/>
        <end position="97"/>
    </location>
</feature>
<evidence type="ECO:0000313" key="3">
    <source>
        <dbReference type="Proteomes" id="UP000028007"/>
    </source>
</evidence>
<dbReference type="OrthoDB" id="665785at2"/>
<dbReference type="eggNOG" id="ENOG50308IB">
    <property type="taxonomic scope" value="Bacteria"/>
</dbReference>
<dbReference type="Proteomes" id="UP000028007">
    <property type="component" value="Unassembled WGS sequence"/>
</dbReference>
<proteinExistence type="predicted"/>